<dbReference type="EMBL" id="LAZR01034913">
    <property type="protein sequence ID" value="KKL28947.1"/>
    <property type="molecule type" value="Genomic_DNA"/>
</dbReference>
<evidence type="ECO:0000259" key="8">
    <source>
        <dbReference type="Pfam" id="PF02608"/>
    </source>
</evidence>
<evidence type="ECO:0000256" key="4">
    <source>
        <dbReference type="ARBA" id="ARBA00022729"/>
    </source>
</evidence>
<dbReference type="InterPro" id="IPR003760">
    <property type="entry name" value="PnrA-like"/>
</dbReference>
<comment type="subcellular location">
    <subcellularLocation>
        <location evidence="1">Cell membrane</location>
        <topology evidence="1">Lipid-anchor</topology>
    </subcellularLocation>
</comment>
<sequence length="379" mass="40411">GPVSADPIPQPKIAFVFSTGGLGDLSFNDAGFVGLQKANTTYNLGVTEADYAEPTDVPEISDLVESFATSTKNYDLILTIGFSSADAVTASALAHPDQKFVIIDMVINLTNVASVVFNEQEGSFLAGVMAAMTTTSNKVAFLGGEEISLIKKFEAGFQQGVYAINDKIEIFAQYAPDQTNPWNDIGGGKSVAIDFIDKGADVIYAAAGETGVGMFNAVNETNTEAGIAGTDTKANEPDKIYGIGVDSDQDWTNPGYILTSMIKRVDVAVFDQIKAIVDGTWQGTGTDYSNILTLDLESGGVGISDMTYTGFEKDVDYNGSTRWEIVQSYSSAIIAGSIPVNIEPIEYYTTTAPGFDGFLVFLGLAIISLIPIIRRKFKN</sequence>
<keyword evidence="7" id="KW-1133">Transmembrane helix</keyword>
<organism evidence="9">
    <name type="scientific">marine sediment metagenome</name>
    <dbReference type="NCBI Taxonomy" id="412755"/>
    <lineage>
        <taxon>unclassified sequences</taxon>
        <taxon>metagenomes</taxon>
        <taxon>ecological metagenomes</taxon>
    </lineage>
</organism>
<feature type="non-terminal residue" evidence="9">
    <location>
        <position position="1"/>
    </location>
</feature>
<comment type="similarity">
    <text evidence="2">Belongs to the BMP lipoprotein family.</text>
</comment>
<dbReference type="PANTHER" id="PTHR34296">
    <property type="entry name" value="TRANSCRIPTIONAL ACTIVATOR PROTEIN MED"/>
    <property type="match status" value="1"/>
</dbReference>
<dbReference type="Gene3D" id="3.40.50.2300">
    <property type="match status" value="2"/>
</dbReference>
<feature type="transmembrane region" description="Helical" evidence="7">
    <location>
        <begin position="354"/>
        <end position="373"/>
    </location>
</feature>
<accession>A0A0F9CR94</accession>
<dbReference type="AlphaFoldDB" id="A0A0F9CR94"/>
<dbReference type="SUPFAM" id="SSF53822">
    <property type="entry name" value="Periplasmic binding protein-like I"/>
    <property type="match status" value="1"/>
</dbReference>
<name>A0A0F9CR94_9ZZZZ</name>
<evidence type="ECO:0000256" key="5">
    <source>
        <dbReference type="ARBA" id="ARBA00023136"/>
    </source>
</evidence>
<dbReference type="InterPro" id="IPR050957">
    <property type="entry name" value="BMP_lipoprotein"/>
</dbReference>
<evidence type="ECO:0000256" key="6">
    <source>
        <dbReference type="ARBA" id="ARBA00023288"/>
    </source>
</evidence>
<evidence type="ECO:0000256" key="7">
    <source>
        <dbReference type="SAM" id="Phobius"/>
    </source>
</evidence>
<dbReference type="GO" id="GO:0005886">
    <property type="term" value="C:plasma membrane"/>
    <property type="evidence" value="ECO:0007669"/>
    <property type="project" value="UniProtKB-SubCell"/>
</dbReference>
<evidence type="ECO:0000313" key="9">
    <source>
        <dbReference type="EMBL" id="KKL28947.1"/>
    </source>
</evidence>
<keyword evidence="3" id="KW-1003">Cell membrane</keyword>
<evidence type="ECO:0000256" key="2">
    <source>
        <dbReference type="ARBA" id="ARBA00008610"/>
    </source>
</evidence>
<evidence type="ECO:0000256" key="1">
    <source>
        <dbReference type="ARBA" id="ARBA00004193"/>
    </source>
</evidence>
<keyword evidence="4" id="KW-0732">Signal</keyword>
<comment type="caution">
    <text evidence="9">The sequence shown here is derived from an EMBL/GenBank/DDBJ whole genome shotgun (WGS) entry which is preliminary data.</text>
</comment>
<evidence type="ECO:0000256" key="3">
    <source>
        <dbReference type="ARBA" id="ARBA00022475"/>
    </source>
</evidence>
<keyword evidence="7" id="KW-0812">Transmembrane</keyword>
<dbReference type="InterPro" id="IPR028082">
    <property type="entry name" value="Peripla_BP_I"/>
</dbReference>
<gene>
    <name evidence="9" type="ORF">LCGC14_2370060</name>
</gene>
<keyword evidence="5 7" id="KW-0472">Membrane</keyword>
<proteinExistence type="inferred from homology"/>
<dbReference type="CDD" id="cd06354">
    <property type="entry name" value="PBP1_PrnA-like"/>
    <property type="match status" value="1"/>
</dbReference>
<protein>
    <recommendedName>
        <fullName evidence="8">ABC transporter substrate-binding protein PnrA-like domain-containing protein</fullName>
    </recommendedName>
</protein>
<keyword evidence="6" id="KW-0449">Lipoprotein</keyword>
<dbReference type="PANTHER" id="PTHR34296:SF2">
    <property type="entry name" value="ABC TRANSPORTER GUANOSINE-BINDING PROTEIN NUPN"/>
    <property type="match status" value="1"/>
</dbReference>
<feature type="domain" description="ABC transporter substrate-binding protein PnrA-like" evidence="8">
    <location>
        <begin position="15"/>
        <end position="305"/>
    </location>
</feature>
<dbReference type="Pfam" id="PF02608">
    <property type="entry name" value="Bmp"/>
    <property type="match status" value="1"/>
</dbReference>
<reference evidence="9" key="1">
    <citation type="journal article" date="2015" name="Nature">
        <title>Complex archaea that bridge the gap between prokaryotes and eukaryotes.</title>
        <authorList>
            <person name="Spang A."/>
            <person name="Saw J.H."/>
            <person name="Jorgensen S.L."/>
            <person name="Zaremba-Niedzwiedzka K."/>
            <person name="Martijn J."/>
            <person name="Lind A.E."/>
            <person name="van Eijk R."/>
            <person name="Schleper C."/>
            <person name="Guy L."/>
            <person name="Ettema T.J."/>
        </authorList>
    </citation>
    <scope>NUCLEOTIDE SEQUENCE</scope>
</reference>